<keyword evidence="3" id="KW-1185">Reference proteome</keyword>
<keyword evidence="1" id="KW-0732">Signal</keyword>
<feature type="signal peptide" evidence="1">
    <location>
        <begin position="1"/>
        <end position="21"/>
    </location>
</feature>
<proteinExistence type="predicted"/>
<dbReference type="Pfam" id="PF13801">
    <property type="entry name" value="Metal_resist"/>
    <property type="match status" value="1"/>
</dbReference>
<comment type="caution">
    <text evidence="2">The sequence shown here is derived from an EMBL/GenBank/DDBJ whole genome shotgun (WGS) entry which is preliminary data.</text>
</comment>
<dbReference type="RefSeq" id="WP_343894254.1">
    <property type="nucleotide sequence ID" value="NZ_BAAAFZ010000009.1"/>
</dbReference>
<evidence type="ECO:0008006" key="4">
    <source>
        <dbReference type="Google" id="ProtNLM"/>
    </source>
</evidence>
<reference evidence="2 3" key="1">
    <citation type="journal article" date="2019" name="Int. J. Syst. Evol. Microbiol.">
        <title>The Global Catalogue of Microorganisms (GCM) 10K type strain sequencing project: providing services to taxonomists for standard genome sequencing and annotation.</title>
        <authorList>
            <consortium name="The Broad Institute Genomics Platform"/>
            <consortium name="The Broad Institute Genome Sequencing Center for Infectious Disease"/>
            <person name="Wu L."/>
            <person name="Ma J."/>
        </authorList>
    </citation>
    <scope>NUCLEOTIDE SEQUENCE [LARGE SCALE GENOMIC DNA]</scope>
    <source>
        <strain evidence="2 3">JCM 9933</strain>
    </source>
</reference>
<accession>A0ABN1EUJ7</accession>
<dbReference type="Proteomes" id="UP001501588">
    <property type="component" value="Unassembled WGS sequence"/>
</dbReference>
<feature type="chain" id="PRO_5046530569" description="Periplasmic heavy metal sensor" evidence="1">
    <location>
        <begin position="22"/>
        <end position="188"/>
    </location>
</feature>
<evidence type="ECO:0000313" key="3">
    <source>
        <dbReference type="Proteomes" id="UP001501588"/>
    </source>
</evidence>
<gene>
    <name evidence="2" type="ORF">GCM10009416_11850</name>
</gene>
<dbReference type="Gene3D" id="1.20.120.1490">
    <property type="match status" value="1"/>
</dbReference>
<evidence type="ECO:0000256" key="1">
    <source>
        <dbReference type="SAM" id="SignalP"/>
    </source>
</evidence>
<sequence>MRHTSPTLLAAALLAAMPAVAQHGRHGAHGPAAGTVTIPGQPYSGLDRRRTKALPDGQAADLLAGRGMGLALAAELNGYPGPMHVLEHADALGLTPAQRAAAEALRARMAGEARAIGARIVALEEELDTLFAGGAADTGRLAALTAALGAMNGRLREVHLATHIAMRDQLEPAQRDLYARLRGYAAAR</sequence>
<dbReference type="InterPro" id="IPR025961">
    <property type="entry name" value="Metal_resist"/>
</dbReference>
<evidence type="ECO:0000313" key="2">
    <source>
        <dbReference type="EMBL" id="GAA0574774.1"/>
    </source>
</evidence>
<protein>
    <recommendedName>
        <fullName evidence="4">Periplasmic heavy metal sensor</fullName>
    </recommendedName>
</protein>
<dbReference type="EMBL" id="BAAAFZ010000009">
    <property type="protein sequence ID" value="GAA0574774.1"/>
    <property type="molecule type" value="Genomic_DNA"/>
</dbReference>
<organism evidence="2 3">
    <name type="scientific">Craurococcus roseus</name>
    <dbReference type="NCBI Taxonomy" id="77585"/>
    <lineage>
        <taxon>Bacteria</taxon>
        <taxon>Pseudomonadati</taxon>
        <taxon>Pseudomonadota</taxon>
        <taxon>Alphaproteobacteria</taxon>
        <taxon>Acetobacterales</taxon>
        <taxon>Acetobacteraceae</taxon>
        <taxon>Craurococcus</taxon>
    </lineage>
</organism>
<name>A0ABN1EUJ7_9PROT</name>